<dbReference type="GO" id="GO:0016491">
    <property type="term" value="F:oxidoreductase activity"/>
    <property type="evidence" value="ECO:0007669"/>
    <property type="project" value="InterPro"/>
</dbReference>
<dbReference type="EMBL" id="AWQS01000390">
    <property type="protein sequence ID" value="EWT03930.1"/>
    <property type="molecule type" value="Genomic_DNA"/>
</dbReference>
<dbReference type="InterPro" id="IPR001853">
    <property type="entry name" value="DSBA-like_thioredoxin_dom"/>
</dbReference>
<dbReference type="OrthoDB" id="4856332at2"/>
<dbReference type="Gene3D" id="3.40.30.10">
    <property type="entry name" value="Glutaredoxin"/>
    <property type="match status" value="1"/>
</dbReference>
<comment type="caution">
    <text evidence="2">The sequence shown here is derived from an EMBL/GenBank/DDBJ whole genome shotgun (WGS) entry which is preliminary data.</text>
</comment>
<evidence type="ECO:0000313" key="3">
    <source>
        <dbReference type="Proteomes" id="UP000019494"/>
    </source>
</evidence>
<dbReference type="AlphaFoldDB" id="W9GCX4"/>
<reference evidence="3" key="1">
    <citation type="submission" date="2013-08" db="EMBL/GenBank/DDBJ databases">
        <title>Intrasporangium oryzae NRRL B-24470.</title>
        <authorList>
            <person name="Liu H."/>
            <person name="Wang G."/>
        </authorList>
    </citation>
    <scope>NUCLEOTIDE SEQUENCE [LARGE SCALE GENOMIC DNA]</scope>
    <source>
        <strain evidence="3">Q5-1</strain>
    </source>
</reference>
<protein>
    <recommendedName>
        <fullName evidence="1">DSBA-like thioredoxin domain-containing protein</fullName>
    </recommendedName>
</protein>
<accession>W9GCX4</accession>
<name>W9GCX4_9MICO</name>
<dbReference type="Pfam" id="PF01323">
    <property type="entry name" value="DSBA"/>
    <property type="match status" value="1"/>
</dbReference>
<proteinExistence type="predicted"/>
<evidence type="ECO:0000313" key="2">
    <source>
        <dbReference type="EMBL" id="EWT03930.1"/>
    </source>
</evidence>
<keyword evidence="3" id="KW-1185">Reference proteome</keyword>
<evidence type="ECO:0000259" key="1">
    <source>
        <dbReference type="Pfam" id="PF01323"/>
    </source>
</evidence>
<dbReference type="Proteomes" id="UP000019494">
    <property type="component" value="Unassembled WGS sequence"/>
</dbReference>
<dbReference type="SUPFAM" id="SSF52833">
    <property type="entry name" value="Thioredoxin-like"/>
    <property type="match status" value="1"/>
</dbReference>
<feature type="domain" description="DSBA-like thioredoxin" evidence="1">
    <location>
        <begin position="27"/>
        <end position="151"/>
    </location>
</feature>
<gene>
    <name evidence="2" type="ORF">N864_14075</name>
</gene>
<dbReference type="RefSeq" id="WP_034722225.1">
    <property type="nucleotide sequence ID" value="NZ_AWQS01000390.1"/>
</dbReference>
<organism evidence="2 3">
    <name type="scientific">Intrasporangium chromatireducens Q5-1</name>
    <dbReference type="NCBI Taxonomy" id="584657"/>
    <lineage>
        <taxon>Bacteria</taxon>
        <taxon>Bacillati</taxon>
        <taxon>Actinomycetota</taxon>
        <taxon>Actinomycetes</taxon>
        <taxon>Micrococcales</taxon>
        <taxon>Intrasporangiaceae</taxon>
        <taxon>Intrasporangium</taxon>
    </lineage>
</organism>
<dbReference type="InterPro" id="IPR036249">
    <property type="entry name" value="Thioredoxin-like_sf"/>
</dbReference>
<dbReference type="PATRIC" id="fig|584657.3.peg.4192"/>
<sequence>MTTQVREVRSQPATQPHGGAVPAVGRIVAYGDFTCPWSYLMWRRTELLRAVGVAVDWRSVEHDPWHTLRPLDVTDRFGHLRDELPKVEQHLLPGEVLPRTLAGFVPFTGAATSGYAEAYVAGVAAPVRRLLFEAFWRRGVDLNDARVVRTLLVDQVRRGTSTTELLSLWGYALDVTGGPITHAGWQTVRDWRTAWTATAAGDETVAGVVPVVIVDGEAPVHGVAAVDRVGSLVADAGLDPCGVDADRDPADVGAA</sequence>